<accession>A0A382HKL8</accession>
<evidence type="ECO:0000313" key="2">
    <source>
        <dbReference type="EMBL" id="SVB87840.1"/>
    </source>
</evidence>
<dbReference type="Pfam" id="PF00656">
    <property type="entry name" value="Peptidase_C14"/>
    <property type="match status" value="1"/>
</dbReference>
<dbReference type="AlphaFoldDB" id="A0A382HKL8"/>
<organism evidence="2">
    <name type="scientific">marine metagenome</name>
    <dbReference type="NCBI Taxonomy" id="408172"/>
    <lineage>
        <taxon>unclassified sequences</taxon>
        <taxon>metagenomes</taxon>
        <taxon>ecological metagenomes</taxon>
    </lineage>
</organism>
<sequence length="433" mass="48820">MKKILIIYIYLVSSYVFASNLEFYENSYAILIGINNYASDDIKDLGYAVEDAESIANLLISKLGYNEENIHLLLNEEATLINIKEKLYQIAVEAGENDRILVFYGGHGETIPLPSGGEVGYLLPVDGKRENLYSSGLSMQEFKQISEITSAKHVLYLVDVCYGGIMTVATRSLAKNDFSDDEKYLKKITTEPARQIITAGGKGDKAQERAIWGHSAFTKELLSGIEDGLADSDQNGYITSNELGIYLSKKVYITSEENQTPINGRYGSGEGEFVFVNPAYIEEIVGEKIDDALSSSPVNIIYNPQKTQRQFSEIQNTLNFMTSLRSGNKGSISIFNQEDTYLDSTFVGPFFKNVLEENISSDDDTQNKVQSFVKKYIQQYYDYKNLRLSSYLYPISPSLSHNRVSGFNMGPYFSITQLKPMPFKFEYWPTYSF</sequence>
<dbReference type="InterPro" id="IPR011600">
    <property type="entry name" value="Pept_C14_caspase"/>
</dbReference>
<dbReference type="SUPFAM" id="SSF52129">
    <property type="entry name" value="Caspase-like"/>
    <property type="match status" value="1"/>
</dbReference>
<dbReference type="InterPro" id="IPR050452">
    <property type="entry name" value="Metacaspase"/>
</dbReference>
<name>A0A382HKL8_9ZZZZ</name>
<feature type="non-terminal residue" evidence="2">
    <location>
        <position position="433"/>
    </location>
</feature>
<dbReference type="GO" id="GO:0004197">
    <property type="term" value="F:cysteine-type endopeptidase activity"/>
    <property type="evidence" value="ECO:0007669"/>
    <property type="project" value="InterPro"/>
</dbReference>
<dbReference type="PANTHER" id="PTHR48104:SF30">
    <property type="entry name" value="METACASPASE-1"/>
    <property type="match status" value="1"/>
</dbReference>
<dbReference type="Gene3D" id="3.40.50.1460">
    <property type="match status" value="1"/>
</dbReference>
<dbReference type="InterPro" id="IPR029030">
    <property type="entry name" value="Caspase-like_dom_sf"/>
</dbReference>
<gene>
    <name evidence="2" type="ORF">METZ01_LOCUS240694</name>
</gene>
<dbReference type="InterPro" id="IPR018247">
    <property type="entry name" value="EF_Hand_1_Ca_BS"/>
</dbReference>
<dbReference type="GO" id="GO:0005737">
    <property type="term" value="C:cytoplasm"/>
    <property type="evidence" value="ECO:0007669"/>
    <property type="project" value="TreeGrafter"/>
</dbReference>
<dbReference type="PANTHER" id="PTHR48104">
    <property type="entry name" value="METACASPASE-4"/>
    <property type="match status" value="1"/>
</dbReference>
<dbReference type="GO" id="GO:0006508">
    <property type="term" value="P:proteolysis"/>
    <property type="evidence" value="ECO:0007669"/>
    <property type="project" value="InterPro"/>
</dbReference>
<dbReference type="PROSITE" id="PS00018">
    <property type="entry name" value="EF_HAND_1"/>
    <property type="match status" value="1"/>
</dbReference>
<evidence type="ECO:0000259" key="1">
    <source>
        <dbReference type="Pfam" id="PF00656"/>
    </source>
</evidence>
<dbReference type="EMBL" id="UINC01061840">
    <property type="protein sequence ID" value="SVB87840.1"/>
    <property type="molecule type" value="Genomic_DNA"/>
</dbReference>
<protein>
    <recommendedName>
        <fullName evidence="1">Peptidase C14 caspase domain-containing protein</fullName>
    </recommendedName>
</protein>
<reference evidence="2" key="1">
    <citation type="submission" date="2018-05" db="EMBL/GenBank/DDBJ databases">
        <authorList>
            <person name="Lanie J.A."/>
            <person name="Ng W.-L."/>
            <person name="Kazmierczak K.M."/>
            <person name="Andrzejewski T.M."/>
            <person name="Davidsen T.M."/>
            <person name="Wayne K.J."/>
            <person name="Tettelin H."/>
            <person name="Glass J.I."/>
            <person name="Rusch D."/>
            <person name="Podicherti R."/>
            <person name="Tsui H.-C.T."/>
            <person name="Winkler M.E."/>
        </authorList>
    </citation>
    <scope>NUCLEOTIDE SEQUENCE</scope>
</reference>
<proteinExistence type="predicted"/>
<feature type="domain" description="Peptidase C14 caspase" evidence="1">
    <location>
        <begin position="28"/>
        <end position="227"/>
    </location>
</feature>